<feature type="transmembrane region" description="Helical" evidence="1">
    <location>
        <begin position="420"/>
        <end position="438"/>
    </location>
</feature>
<gene>
    <name evidence="3" type="ORF">SAMN05444169_2549</name>
</gene>
<reference evidence="3 4" key="1">
    <citation type="submission" date="2016-11" db="EMBL/GenBank/DDBJ databases">
        <authorList>
            <person name="Jaros S."/>
            <person name="Januszkiewicz K."/>
            <person name="Wedrychowicz H."/>
        </authorList>
    </citation>
    <scope>NUCLEOTIDE SEQUENCE [LARGE SCALE GENOMIC DNA]</scope>
    <source>
        <strain evidence="3 4">GAS242</strain>
    </source>
</reference>
<feature type="domain" description="T6SS Phospholipase effector Tle1-like catalytic" evidence="2">
    <location>
        <begin position="4"/>
        <end position="281"/>
    </location>
</feature>
<accession>A0A1M5JYL3</accession>
<feature type="transmembrane region" description="Helical" evidence="1">
    <location>
        <begin position="481"/>
        <end position="501"/>
    </location>
</feature>
<keyword evidence="1" id="KW-0472">Membrane</keyword>
<keyword evidence="3" id="KW-0378">Hydrolase</keyword>
<dbReference type="InterPro" id="IPR018712">
    <property type="entry name" value="Tle1-like_cat"/>
</dbReference>
<dbReference type="AlphaFoldDB" id="A0A1M5JYL3"/>
<organism evidence="3 4">
    <name type="scientific">Bradyrhizobium erythrophlei</name>
    <dbReference type="NCBI Taxonomy" id="1437360"/>
    <lineage>
        <taxon>Bacteria</taxon>
        <taxon>Pseudomonadati</taxon>
        <taxon>Pseudomonadota</taxon>
        <taxon>Alphaproteobacteria</taxon>
        <taxon>Hyphomicrobiales</taxon>
        <taxon>Nitrobacteraceae</taxon>
        <taxon>Bradyrhizobium</taxon>
    </lineage>
</organism>
<keyword evidence="1" id="KW-0812">Transmembrane</keyword>
<dbReference type="Pfam" id="PF09994">
    <property type="entry name" value="T6SS_Tle1-like_cat"/>
    <property type="match status" value="1"/>
</dbReference>
<dbReference type="PANTHER" id="PTHR33840:SF1">
    <property type="entry name" value="TLE1 PHOSPHOLIPASE DOMAIN-CONTAINING PROTEIN"/>
    <property type="match status" value="1"/>
</dbReference>
<dbReference type="GO" id="GO:0016787">
    <property type="term" value="F:hydrolase activity"/>
    <property type="evidence" value="ECO:0007669"/>
    <property type="project" value="UniProtKB-KW"/>
</dbReference>
<keyword evidence="1" id="KW-1133">Transmembrane helix</keyword>
<protein>
    <submittedName>
        <fullName evidence="3">Uncharacterized alpha/beta hydrolase domain</fullName>
    </submittedName>
</protein>
<dbReference type="RefSeq" id="WP_079566271.1">
    <property type="nucleotide sequence ID" value="NZ_LT670818.1"/>
</dbReference>
<proteinExistence type="predicted"/>
<evidence type="ECO:0000313" key="4">
    <source>
        <dbReference type="Proteomes" id="UP000190675"/>
    </source>
</evidence>
<dbReference type="OrthoDB" id="4378831at2"/>
<evidence type="ECO:0000256" key="1">
    <source>
        <dbReference type="SAM" id="Phobius"/>
    </source>
</evidence>
<evidence type="ECO:0000313" key="3">
    <source>
        <dbReference type="EMBL" id="SHG45400.1"/>
    </source>
</evidence>
<dbReference type="PANTHER" id="PTHR33840">
    <property type="match status" value="1"/>
</dbReference>
<feature type="transmembrane region" description="Helical" evidence="1">
    <location>
        <begin position="553"/>
        <end position="575"/>
    </location>
</feature>
<sequence>MAKRRIVVLSDGTGNSSAAVWRTNVWRTFEALDLSNSDQVALYDDGVGTSTFKPLALLGGAFGFGLKRNVIDIYKFVCRNYRDDDNEIFGFGFSRGAFTIRVVVGLILDQGLVQATNETDLDHLAKAAYRDYRRRKYHTVWWELFHKDRKIPPSTTAAGNRHVNNIRFLGLWDTVAAYGLPVDEMTRGVNKWIWPLELPNRVLNPRVQRACHALALDDERTTFHPVLWDESAELTTDSDQTRLVSDERISQVWFSGMHSNVGGGYPDDSLARIPQYWIMTEAQKCGLQFKSAPNADPDSLINTSAARDKDGRLYDSRSGLGGYYRYGPRHLAELCHDKFSENPGDQVNIRLPKIHESVFKRVQNNAHPCAPLGIPAGYEVVTDTGQILPASTNPYETLLQSEARAKAQESVWNTVWKRRIVYFLTVLATAALVIFPLLKSLPASDEYSSPVRWISDLIRLLSSFLPSVADPWVNGYARSPITFVILAAVAGALTSLGVRLASQIKSDMGSIWQSTVVDGHAVSRSYDNWIYRLRNSPAYVAAKRSWKFSIGPGLSTIFFLYAGVMLLNHLAYIALDDAGFVCSENAASTRMAKGETRVFAFNTSSVCSATGILLENGGRYAITIKSKEASWYDRDIPTSLAGFYSLDAPRFWQKGLMVLAVPMRRELIRPWFRIVARTGGTGGEESFLDPDPKDHTIDEVLHATRDGELFLFVNDAVIGVPGLAGAFYANNIGTADVAITRR</sequence>
<evidence type="ECO:0000259" key="2">
    <source>
        <dbReference type="Pfam" id="PF09994"/>
    </source>
</evidence>
<dbReference type="Proteomes" id="UP000190675">
    <property type="component" value="Chromosome I"/>
</dbReference>
<name>A0A1M5JYL3_9BRAD</name>
<dbReference type="EMBL" id="LT670818">
    <property type="protein sequence ID" value="SHG45400.1"/>
    <property type="molecule type" value="Genomic_DNA"/>
</dbReference>